<reference evidence="2" key="2">
    <citation type="submission" date="2021-05" db="EMBL/GenBank/DDBJ databases">
        <authorList>
            <person name="Pain A."/>
        </authorList>
    </citation>
    <scope>NUCLEOTIDE SEQUENCE</scope>
    <source>
        <strain evidence="2">1802A</strain>
    </source>
</reference>
<evidence type="ECO:0000313" key="2">
    <source>
        <dbReference type="EMBL" id="KAK1936022.1"/>
    </source>
</evidence>
<dbReference type="AlphaFoldDB" id="A0AAD9LHR6"/>
<keyword evidence="1" id="KW-0732">Signal</keyword>
<feature type="signal peptide" evidence="1">
    <location>
        <begin position="1"/>
        <end position="22"/>
    </location>
</feature>
<accession>A0AAD9LHR6</accession>
<sequence length="474" mass="52937">MAAFGIICLLVAFPLCFRPVFHIARCLKTSPSNTLPACYRSFRSTTGQKSTSIPSREGLPATNLKIYNARAIATVSPPDHGDASGLKGSVGGGDSGVVYFYDLISRSVDDIKGIRFDCYSKKCERVNQILKDAFVAVMPVYIDLLSRKLQPTKEALNASGAIDIMELVNSKSNILDDAIVGIVRHYLEMTESVVQPKTGWFFYGGSTDLNVEESVRLKHLLQLLESIEVYMYKLFREHVVSYKSAYVSKLFGGENAMLRLTEQRFAAKIQREFASGIKKLIPRFFQINVERKKLVGEILRYLAKADPSLSDSIIKLKGSEAHSDIIDKIAFCMTKWNVLKDVEEFSMLVTRLNNEAKSLLKRHLQDDEKQEKLLQVMASQQQQIETYQKQLGLRAQGSLPLSCGFSYRMPNTNLNVVGSIQRYVYSLDVIYYSRGKGNLQISCVPDESARLLGPYGFTSGVLPGNIGLSVNVDI</sequence>
<gene>
    <name evidence="2" type="ORF">X943_000989</name>
</gene>
<protein>
    <submittedName>
        <fullName evidence="2">Uncharacterized protein</fullName>
    </submittedName>
</protein>
<reference evidence="2" key="1">
    <citation type="journal article" date="2014" name="Nucleic Acids Res.">
        <title>The evolutionary dynamics of variant antigen genes in Babesia reveal a history of genomic innovation underlying host-parasite interaction.</title>
        <authorList>
            <person name="Jackson A.P."/>
            <person name="Otto T.D."/>
            <person name="Darby A."/>
            <person name="Ramaprasad A."/>
            <person name="Xia D."/>
            <person name="Echaide I.E."/>
            <person name="Farber M."/>
            <person name="Gahlot S."/>
            <person name="Gamble J."/>
            <person name="Gupta D."/>
            <person name="Gupta Y."/>
            <person name="Jackson L."/>
            <person name="Malandrin L."/>
            <person name="Malas T.B."/>
            <person name="Moussa E."/>
            <person name="Nair M."/>
            <person name="Reid A.J."/>
            <person name="Sanders M."/>
            <person name="Sharma J."/>
            <person name="Tracey A."/>
            <person name="Quail M.A."/>
            <person name="Weir W."/>
            <person name="Wastling J.M."/>
            <person name="Hall N."/>
            <person name="Willadsen P."/>
            <person name="Lingelbach K."/>
            <person name="Shiels B."/>
            <person name="Tait A."/>
            <person name="Berriman M."/>
            <person name="Allred D.R."/>
            <person name="Pain A."/>
        </authorList>
    </citation>
    <scope>NUCLEOTIDE SEQUENCE</scope>
    <source>
        <strain evidence="2">1802A</strain>
    </source>
</reference>
<name>A0AAD9LHR6_BABDI</name>
<dbReference type="Proteomes" id="UP001195914">
    <property type="component" value="Unassembled WGS sequence"/>
</dbReference>
<feature type="chain" id="PRO_5041898931" evidence="1">
    <location>
        <begin position="23"/>
        <end position="474"/>
    </location>
</feature>
<evidence type="ECO:0000256" key="1">
    <source>
        <dbReference type="SAM" id="SignalP"/>
    </source>
</evidence>
<dbReference type="EMBL" id="JAHBMH010000044">
    <property type="protein sequence ID" value="KAK1936022.1"/>
    <property type="molecule type" value="Genomic_DNA"/>
</dbReference>
<organism evidence="2 3">
    <name type="scientific">Babesia divergens</name>
    <dbReference type="NCBI Taxonomy" id="32595"/>
    <lineage>
        <taxon>Eukaryota</taxon>
        <taxon>Sar</taxon>
        <taxon>Alveolata</taxon>
        <taxon>Apicomplexa</taxon>
        <taxon>Aconoidasida</taxon>
        <taxon>Piroplasmida</taxon>
        <taxon>Babesiidae</taxon>
        <taxon>Babesia</taxon>
    </lineage>
</organism>
<keyword evidence="3" id="KW-1185">Reference proteome</keyword>
<evidence type="ECO:0000313" key="3">
    <source>
        <dbReference type="Proteomes" id="UP001195914"/>
    </source>
</evidence>
<proteinExistence type="predicted"/>
<comment type="caution">
    <text evidence="2">The sequence shown here is derived from an EMBL/GenBank/DDBJ whole genome shotgun (WGS) entry which is preliminary data.</text>
</comment>